<dbReference type="InterPro" id="IPR026142">
    <property type="entry name" value="Pro_pase_1_reg_su_36"/>
</dbReference>
<dbReference type="RefSeq" id="XP_017026874.2">
    <property type="nucleotide sequence ID" value="XM_017171385.3"/>
</dbReference>
<evidence type="ECO:0000313" key="3">
    <source>
        <dbReference type="RefSeq" id="XP_017026874.2"/>
    </source>
</evidence>
<dbReference type="PANTHER" id="PTHR21055">
    <property type="entry name" value="PROTEIN PHOSPHATASE 1 REGULATORY SUBUNIT 36"/>
    <property type="match status" value="1"/>
</dbReference>
<proteinExistence type="predicted"/>
<evidence type="ECO:0000313" key="2">
    <source>
        <dbReference type="Proteomes" id="UP001652661"/>
    </source>
</evidence>
<name>A0A6P4ITY7_DROKI</name>
<reference evidence="3 4" key="1">
    <citation type="submission" date="2025-05" db="UniProtKB">
        <authorList>
            <consortium name="RefSeq"/>
        </authorList>
    </citation>
    <scope>IDENTIFICATION</scope>
    <source>
        <strain evidence="3 4">14028-0561.14</strain>
        <tissue evidence="3 4">Whole fly</tissue>
    </source>
</reference>
<evidence type="ECO:0000256" key="1">
    <source>
        <dbReference type="SAM" id="MobiDB-lite"/>
    </source>
</evidence>
<dbReference type="GO" id="GO:0019902">
    <property type="term" value="F:phosphatase binding"/>
    <property type="evidence" value="ECO:0007669"/>
    <property type="project" value="InterPro"/>
</dbReference>
<accession>A0A6P4ITY7</accession>
<dbReference type="OrthoDB" id="6724830at2759"/>
<organism evidence="2 3">
    <name type="scientific">Drosophila kikkawai</name>
    <name type="common">Fruit fly</name>
    <dbReference type="NCBI Taxonomy" id="30033"/>
    <lineage>
        <taxon>Eukaryota</taxon>
        <taxon>Metazoa</taxon>
        <taxon>Ecdysozoa</taxon>
        <taxon>Arthropoda</taxon>
        <taxon>Hexapoda</taxon>
        <taxon>Insecta</taxon>
        <taxon>Pterygota</taxon>
        <taxon>Neoptera</taxon>
        <taxon>Endopterygota</taxon>
        <taxon>Diptera</taxon>
        <taxon>Brachycera</taxon>
        <taxon>Muscomorpha</taxon>
        <taxon>Ephydroidea</taxon>
        <taxon>Drosophilidae</taxon>
        <taxon>Drosophila</taxon>
        <taxon>Sophophora</taxon>
    </lineage>
</organism>
<sequence length="480" mass="57117">MKRIHKDNYAPKYKSGKWSWDSERECLNFQPHNDLENARERFISTNGYQFLRTIDQEEELIFREEYMRPKTSSDSDIVDIQDIRNLVLYMMPPEFLTYKFVQFMHEPQVDELIHSLIIYFEYYLRLAEFVLIRRDEISDEMGQMQSEQTNDMKRTLSVYLSQYRMLVARNYCEIIGGTDNMAKFYHLNVVTKISATIRDKFFYEQFLTVLVQIVWIAMHRRAYFVIEMEMNRLFRSEHFVSAHDKYPVFSITERSLLYGKNNTNVNYRFQESPLIQELKFLPSEDMPILWIGKRKYRGTDIRIAEMELEYIVPGPQLCLIDVAHGILGHPKRLYNTLLELDWPAVRYSNFSEEFDPYHIIRRPHLKVPKIDELKMRTANETYEHFYELKWTINPCSHFHICKWVRREMLITLSKSGGLLTNIVSRCERELASTSPGPMVDRIVSLYLKRISKIRKSEGEVSSGTGTSRNSLQSPSSRRLL</sequence>
<dbReference type="GeneID" id="108077853"/>
<protein>
    <submittedName>
        <fullName evidence="3 4">Protein phosphatase 1 regulatory subunit 36-like isoform X1</fullName>
    </submittedName>
</protein>
<gene>
    <name evidence="3 4" type="primary">LOC108077853</name>
</gene>
<feature type="region of interest" description="Disordered" evidence="1">
    <location>
        <begin position="457"/>
        <end position="480"/>
    </location>
</feature>
<keyword evidence="2" id="KW-1185">Reference proteome</keyword>
<dbReference type="Proteomes" id="UP001652661">
    <property type="component" value="Chromosome 3R"/>
</dbReference>
<dbReference type="PANTHER" id="PTHR21055:SF3">
    <property type="entry name" value="PROTEIN PHOSPHATASE 1 REGULATORY SUBUNIT 36"/>
    <property type="match status" value="1"/>
</dbReference>
<evidence type="ECO:0000313" key="4">
    <source>
        <dbReference type="RefSeq" id="XP_070143128.1"/>
    </source>
</evidence>
<feature type="compositionally biased region" description="Polar residues" evidence="1">
    <location>
        <begin position="468"/>
        <end position="480"/>
    </location>
</feature>
<dbReference type="AlphaFoldDB" id="A0A6P4ITY7"/>
<dbReference type="Pfam" id="PF14895">
    <property type="entry name" value="PPPI_inhib"/>
    <property type="match status" value="1"/>
</dbReference>
<dbReference type="RefSeq" id="XP_070143128.1">
    <property type="nucleotide sequence ID" value="XM_070287027.1"/>
</dbReference>